<sequence>MRRSKLIAVSRVRLIQRHQKMSLVDLGKRLLESAKIGDTDDVRSLMANGAPFTTDWLGTSPLHFAARFGHIKTAEVLLRAGISRDARTKVDRTPLHIASQEGHSDIVELLVKQGADIEAKDMLKMTPLQWSVEKGHINVMNTLLRHGADTTCENKFDQNAIDIATFNGRLDIVSVLQLAKNGQFAQLVDSNPEMVVKTTMDDITTDLSPSTAANNRLNSGTDEQNEDNSSTAVLATLAALAEATAPLGTSTTVDTSWLENQATVVTTADSDSTAVPSSDSGPTFTLTEAGKLALNHVKHTGENIGENSTLQVTDINGQKVLHQIIPGEVSTENTENDVTVETSVDSSMPLVVAMASEDDGTQEFHVAIQESDDEPGAKRARTSSESEPVLVQNSDLQSQVEDLKNQLKQKQLEADTYRRQLRKSK</sequence>
<feature type="region of interest" description="Disordered" evidence="7">
    <location>
        <begin position="204"/>
        <end position="229"/>
    </location>
</feature>
<dbReference type="Pfam" id="PF00023">
    <property type="entry name" value="Ank"/>
    <property type="match status" value="1"/>
</dbReference>
<keyword evidence="5" id="KW-0804">Transcription</keyword>
<dbReference type="PRINTS" id="PR01415">
    <property type="entry name" value="ANKYRIN"/>
</dbReference>
<evidence type="ECO:0000313" key="8">
    <source>
        <dbReference type="EMBL" id="CAH1788134.1"/>
    </source>
</evidence>
<protein>
    <submittedName>
        <fullName evidence="8">Uncharacterized protein</fullName>
    </submittedName>
</protein>
<dbReference type="InterPro" id="IPR036770">
    <property type="entry name" value="Ankyrin_rpt-contain_sf"/>
</dbReference>
<dbReference type="Pfam" id="PF12796">
    <property type="entry name" value="Ank_2"/>
    <property type="match status" value="1"/>
</dbReference>
<keyword evidence="2" id="KW-0677">Repeat</keyword>
<evidence type="ECO:0000256" key="4">
    <source>
        <dbReference type="ARBA" id="ARBA00023043"/>
    </source>
</evidence>
<keyword evidence="6" id="KW-0539">Nucleus</keyword>
<dbReference type="GO" id="GO:0045944">
    <property type="term" value="P:positive regulation of transcription by RNA polymerase II"/>
    <property type="evidence" value="ECO:0007669"/>
    <property type="project" value="TreeGrafter"/>
</dbReference>
<dbReference type="OrthoDB" id="341259at2759"/>
<dbReference type="EMBL" id="CAIIXF020000007">
    <property type="protein sequence ID" value="CAH1788134.1"/>
    <property type="molecule type" value="Genomic_DNA"/>
</dbReference>
<gene>
    <name evidence="8" type="ORF">OFUS_LOCUS13724</name>
</gene>
<evidence type="ECO:0000256" key="2">
    <source>
        <dbReference type="ARBA" id="ARBA00022737"/>
    </source>
</evidence>
<dbReference type="InterPro" id="IPR050663">
    <property type="entry name" value="Ankyrin-SOCS_Box"/>
</dbReference>
<evidence type="ECO:0000313" key="9">
    <source>
        <dbReference type="Proteomes" id="UP000749559"/>
    </source>
</evidence>
<dbReference type="PROSITE" id="PS50297">
    <property type="entry name" value="ANK_REP_REGION"/>
    <property type="match status" value="3"/>
</dbReference>
<keyword evidence="4" id="KW-0040">ANK repeat</keyword>
<comment type="subcellular location">
    <subcellularLocation>
        <location evidence="1">Nucleus</location>
    </subcellularLocation>
</comment>
<feature type="region of interest" description="Disordered" evidence="7">
    <location>
        <begin position="371"/>
        <end position="395"/>
    </location>
</feature>
<proteinExistence type="predicted"/>
<evidence type="ECO:0000256" key="1">
    <source>
        <dbReference type="ARBA" id="ARBA00004123"/>
    </source>
</evidence>
<accession>A0A8J1Y3X8</accession>
<dbReference type="PROSITE" id="PS50088">
    <property type="entry name" value="ANK_REPEAT"/>
    <property type="match status" value="3"/>
</dbReference>
<dbReference type="SUPFAM" id="SSF48403">
    <property type="entry name" value="Ankyrin repeat"/>
    <property type="match status" value="1"/>
</dbReference>
<dbReference type="FunFam" id="1.25.40.20:FF:000025">
    <property type="entry name" value="GA-binding protein subunit beta-1 isoform X1"/>
    <property type="match status" value="1"/>
</dbReference>
<evidence type="ECO:0000256" key="3">
    <source>
        <dbReference type="ARBA" id="ARBA00023015"/>
    </source>
</evidence>
<dbReference type="SMART" id="SM00248">
    <property type="entry name" value="ANK"/>
    <property type="match status" value="4"/>
</dbReference>
<keyword evidence="9" id="KW-1185">Reference proteome</keyword>
<dbReference type="Gene3D" id="1.25.40.20">
    <property type="entry name" value="Ankyrin repeat-containing domain"/>
    <property type="match status" value="1"/>
</dbReference>
<dbReference type="InterPro" id="IPR002110">
    <property type="entry name" value="Ankyrin_rpt"/>
</dbReference>
<dbReference type="PANTHER" id="PTHR24193">
    <property type="entry name" value="ANKYRIN REPEAT PROTEIN"/>
    <property type="match status" value="1"/>
</dbReference>
<evidence type="ECO:0000256" key="5">
    <source>
        <dbReference type="ARBA" id="ARBA00023163"/>
    </source>
</evidence>
<reference evidence="8" key="1">
    <citation type="submission" date="2022-03" db="EMBL/GenBank/DDBJ databases">
        <authorList>
            <person name="Martin C."/>
        </authorList>
    </citation>
    <scope>NUCLEOTIDE SEQUENCE</scope>
</reference>
<evidence type="ECO:0000256" key="6">
    <source>
        <dbReference type="ARBA" id="ARBA00023242"/>
    </source>
</evidence>
<comment type="caution">
    <text evidence="8">The sequence shown here is derived from an EMBL/GenBank/DDBJ whole genome shotgun (WGS) entry which is preliminary data.</text>
</comment>
<dbReference type="PANTHER" id="PTHR24193:SF128">
    <property type="entry name" value="GA-BINDING PROTEIN SUBUNIT BETA-1"/>
    <property type="match status" value="1"/>
</dbReference>
<dbReference type="Proteomes" id="UP000749559">
    <property type="component" value="Unassembled WGS sequence"/>
</dbReference>
<feature type="compositionally biased region" description="Polar residues" evidence="7">
    <location>
        <begin position="383"/>
        <end position="395"/>
    </location>
</feature>
<keyword evidence="3" id="KW-0805">Transcription regulation</keyword>
<dbReference type="GO" id="GO:0005634">
    <property type="term" value="C:nucleus"/>
    <property type="evidence" value="ECO:0007669"/>
    <property type="project" value="UniProtKB-SubCell"/>
</dbReference>
<dbReference type="AlphaFoldDB" id="A0A8J1Y3X8"/>
<dbReference type="GO" id="GO:0000976">
    <property type="term" value="F:transcription cis-regulatory region binding"/>
    <property type="evidence" value="ECO:0007669"/>
    <property type="project" value="TreeGrafter"/>
</dbReference>
<name>A0A8J1Y3X8_OWEFU</name>
<organism evidence="8 9">
    <name type="scientific">Owenia fusiformis</name>
    <name type="common">Polychaete worm</name>
    <dbReference type="NCBI Taxonomy" id="6347"/>
    <lineage>
        <taxon>Eukaryota</taxon>
        <taxon>Metazoa</taxon>
        <taxon>Spiralia</taxon>
        <taxon>Lophotrochozoa</taxon>
        <taxon>Annelida</taxon>
        <taxon>Polychaeta</taxon>
        <taxon>Sedentaria</taxon>
        <taxon>Canalipalpata</taxon>
        <taxon>Sabellida</taxon>
        <taxon>Oweniida</taxon>
        <taxon>Oweniidae</taxon>
        <taxon>Owenia</taxon>
    </lineage>
</organism>
<evidence type="ECO:0000256" key="7">
    <source>
        <dbReference type="SAM" id="MobiDB-lite"/>
    </source>
</evidence>